<dbReference type="GO" id="GO:0016757">
    <property type="term" value="F:glycosyltransferase activity"/>
    <property type="evidence" value="ECO:0007669"/>
    <property type="project" value="UniProtKB-KW"/>
</dbReference>
<evidence type="ECO:0000313" key="6">
    <source>
        <dbReference type="Proteomes" id="UP000799291"/>
    </source>
</evidence>
<keyword evidence="4" id="KW-0812">Transmembrane</keyword>
<gene>
    <name evidence="5" type="ORF">K458DRAFT_390781</name>
</gene>
<evidence type="ECO:0000313" key="5">
    <source>
        <dbReference type="EMBL" id="KAF2682869.1"/>
    </source>
</evidence>
<keyword evidence="2" id="KW-0328">Glycosyltransferase</keyword>
<dbReference type="OrthoDB" id="3763672at2759"/>
<comment type="similarity">
    <text evidence="1">Belongs to the glycosyltransferase 34 family.</text>
</comment>
<protein>
    <recommendedName>
        <fullName evidence="7">Nucleotide-diphospho-sugar transferase domain-containing protein</fullName>
    </recommendedName>
</protein>
<dbReference type="GO" id="GO:0000139">
    <property type="term" value="C:Golgi membrane"/>
    <property type="evidence" value="ECO:0007669"/>
    <property type="project" value="TreeGrafter"/>
</dbReference>
<dbReference type="Proteomes" id="UP000799291">
    <property type="component" value="Unassembled WGS sequence"/>
</dbReference>
<dbReference type="PANTHER" id="PTHR31306:SF3">
    <property type="entry name" value="NUCLEOTIDE-DIPHOSPHO-SUGAR TRANSFERASE DOMAIN-CONTAINING PROTEIN"/>
    <property type="match status" value="1"/>
</dbReference>
<dbReference type="EMBL" id="MU005586">
    <property type="protein sequence ID" value="KAF2682869.1"/>
    <property type="molecule type" value="Genomic_DNA"/>
</dbReference>
<keyword evidence="4" id="KW-1133">Transmembrane helix</keyword>
<sequence>MLPPSCNRLVGLGIATFTLIVLIFIALHQGGGSIQQIKEAAKNAASSAASSAQTHLTTKPTSFGDQISQLYQSIKHPVDSYHYVDPSGMEFKVTANPSWKEPLGNDVLIVDMDTRWPDGDNEVFGKTKLNWENVTGNEGGSMLTASVLNHFMYAQIHGYDYKFYRAEPMEGLHNTWIKPYVLSEFLQSYRFVVFIDADATIQHLDVPLEWLFNKWGITHRTSVAMPIDTRQILNGDENASCDSKGKVTLNTGFVIAQKLPLTLKMMKAWKDCPTEKKYKGCANWKENWSHEQRAFSEYIRYDFNPDGDNIIEIPCDDAMGYPGLAKNHPHILSDCKGRFVRHHTIDKSMTKTSTSDALLNSLTDIMQKSLMRNKLKYWVSEVERPKEFLEKFKEAEDKREGEE</sequence>
<evidence type="ECO:0000256" key="3">
    <source>
        <dbReference type="ARBA" id="ARBA00022679"/>
    </source>
</evidence>
<dbReference type="AlphaFoldDB" id="A0A6G1IY99"/>
<dbReference type="InterPro" id="IPR029044">
    <property type="entry name" value="Nucleotide-diphossugar_trans"/>
</dbReference>
<reference evidence="5" key="1">
    <citation type="journal article" date="2020" name="Stud. Mycol.">
        <title>101 Dothideomycetes genomes: a test case for predicting lifestyles and emergence of pathogens.</title>
        <authorList>
            <person name="Haridas S."/>
            <person name="Albert R."/>
            <person name="Binder M."/>
            <person name="Bloem J."/>
            <person name="Labutti K."/>
            <person name="Salamov A."/>
            <person name="Andreopoulos B."/>
            <person name="Baker S."/>
            <person name="Barry K."/>
            <person name="Bills G."/>
            <person name="Bluhm B."/>
            <person name="Cannon C."/>
            <person name="Castanera R."/>
            <person name="Culley D."/>
            <person name="Daum C."/>
            <person name="Ezra D."/>
            <person name="Gonzalez J."/>
            <person name="Henrissat B."/>
            <person name="Kuo A."/>
            <person name="Liang C."/>
            <person name="Lipzen A."/>
            <person name="Lutzoni F."/>
            <person name="Magnuson J."/>
            <person name="Mondo S."/>
            <person name="Nolan M."/>
            <person name="Ohm R."/>
            <person name="Pangilinan J."/>
            <person name="Park H.-J."/>
            <person name="Ramirez L."/>
            <person name="Alfaro M."/>
            <person name="Sun H."/>
            <person name="Tritt A."/>
            <person name="Yoshinaga Y."/>
            <person name="Zwiers L.-H."/>
            <person name="Turgeon B."/>
            <person name="Goodwin S."/>
            <person name="Spatafora J."/>
            <person name="Crous P."/>
            <person name="Grigoriev I."/>
        </authorList>
    </citation>
    <scope>NUCLEOTIDE SEQUENCE</scope>
    <source>
        <strain evidence="5">CBS 122367</strain>
    </source>
</reference>
<dbReference type="GO" id="GO:0006487">
    <property type="term" value="P:protein N-linked glycosylation"/>
    <property type="evidence" value="ECO:0007669"/>
    <property type="project" value="TreeGrafter"/>
</dbReference>
<evidence type="ECO:0000256" key="2">
    <source>
        <dbReference type="ARBA" id="ARBA00022676"/>
    </source>
</evidence>
<dbReference type="InterPro" id="IPR008630">
    <property type="entry name" value="Glyco_trans_34"/>
</dbReference>
<organism evidence="5 6">
    <name type="scientific">Lentithecium fluviatile CBS 122367</name>
    <dbReference type="NCBI Taxonomy" id="1168545"/>
    <lineage>
        <taxon>Eukaryota</taxon>
        <taxon>Fungi</taxon>
        <taxon>Dikarya</taxon>
        <taxon>Ascomycota</taxon>
        <taxon>Pezizomycotina</taxon>
        <taxon>Dothideomycetes</taxon>
        <taxon>Pleosporomycetidae</taxon>
        <taxon>Pleosporales</taxon>
        <taxon>Massarineae</taxon>
        <taxon>Lentitheciaceae</taxon>
        <taxon>Lentithecium</taxon>
    </lineage>
</organism>
<evidence type="ECO:0000256" key="1">
    <source>
        <dbReference type="ARBA" id="ARBA00005664"/>
    </source>
</evidence>
<feature type="transmembrane region" description="Helical" evidence="4">
    <location>
        <begin position="9"/>
        <end position="27"/>
    </location>
</feature>
<name>A0A6G1IY99_9PLEO</name>
<keyword evidence="3" id="KW-0808">Transferase</keyword>
<dbReference type="Pfam" id="PF05637">
    <property type="entry name" value="Glyco_transf_34"/>
    <property type="match status" value="1"/>
</dbReference>
<accession>A0A6G1IY99</accession>
<evidence type="ECO:0000256" key="4">
    <source>
        <dbReference type="SAM" id="Phobius"/>
    </source>
</evidence>
<dbReference type="Gene3D" id="3.90.550.10">
    <property type="entry name" value="Spore Coat Polysaccharide Biosynthesis Protein SpsA, Chain A"/>
    <property type="match status" value="1"/>
</dbReference>
<proteinExistence type="inferred from homology"/>
<evidence type="ECO:0008006" key="7">
    <source>
        <dbReference type="Google" id="ProtNLM"/>
    </source>
</evidence>
<dbReference type="PANTHER" id="PTHR31306">
    <property type="entry name" value="ALPHA-1,6-MANNOSYLTRANSFERASE MNN11-RELATED"/>
    <property type="match status" value="1"/>
</dbReference>
<keyword evidence="6" id="KW-1185">Reference proteome</keyword>
<keyword evidence="4" id="KW-0472">Membrane</keyword>